<name>G7E732_MIXOS</name>
<dbReference type="RefSeq" id="XP_014567551.1">
    <property type="nucleotide sequence ID" value="XM_014712065.1"/>
</dbReference>
<proteinExistence type="predicted"/>
<gene>
    <name evidence="1" type="primary">Mo05329</name>
    <name evidence="1" type="ORF">E5Q_05329</name>
</gene>
<dbReference type="EMBL" id="BABT02000153">
    <property type="protein sequence ID" value="GAA98642.1"/>
    <property type="molecule type" value="Genomic_DNA"/>
</dbReference>
<reference evidence="1 2" key="1">
    <citation type="journal article" date="2011" name="J. Gen. Appl. Microbiol.">
        <title>Draft genome sequencing of the enigmatic basidiomycete Mixia osmundae.</title>
        <authorList>
            <person name="Nishida H."/>
            <person name="Nagatsuka Y."/>
            <person name="Sugiyama J."/>
        </authorList>
    </citation>
    <scope>NUCLEOTIDE SEQUENCE [LARGE SCALE GENOMIC DNA]</scope>
    <source>
        <strain evidence="2">CBS 9802 / IAM 14324 / JCM 22182 / KY 12970</strain>
    </source>
</reference>
<protein>
    <submittedName>
        <fullName evidence="1">Uncharacterized protein</fullName>
    </submittedName>
</protein>
<reference evidence="1 2" key="2">
    <citation type="journal article" date="2012" name="Open Biol.">
        <title>Characteristics of nucleosomes and linker DNA regions on the genome of the basidiomycete Mixia osmundae revealed by mono- and dinucleosome mapping.</title>
        <authorList>
            <person name="Nishida H."/>
            <person name="Kondo S."/>
            <person name="Matsumoto T."/>
            <person name="Suzuki Y."/>
            <person name="Yoshikawa H."/>
            <person name="Taylor T.D."/>
            <person name="Sugiyama J."/>
        </authorList>
    </citation>
    <scope>NUCLEOTIDE SEQUENCE [LARGE SCALE GENOMIC DNA]</scope>
    <source>
        <strain evidence="2">CBS 9802 / IAM 14324 / JCM 22182 / KY 12970</strain>
    </source>
</reference>
<keyword evidence="2" id="KW-1185">Reference proteome</keyword>
<organism evidence="1 2">
    <name type="scientific">Mixia osmundae (strain CBS 9802 / IAM 14324 / JCM 22182 / KY 12970)</name>
    <dbReference type="NCBI Taxonomy" id="764103"/>
    <lineage>
        <taxon>Eukaryota</taxon>
        <taxon>Fungi</taxon>
        <taxon>Dikarya</taxon>
        <taxon>Basidiomycota</taxon>
        <taxon>Pucciniomycotina</taxon>
        <taxon>Mixiomycetes</taxon>
        <taxon>Mixiales</taxon>
        <taxon>Mixiaceae</taxon>
        <taxon>Mixia</taxon>
    </lineage>
</organism>
<sequence length="148" mass="16599">MSSQCGVAPRTVGSQKINICQKSWFAGAPAMQRWISHIIVRRHRVRTSRLAFVEYRFEGTAHDDIAALLHRFGRQQVAGEEASDLDRLDELSSFLVARGTACVPQASYPLPLAKHRVLLIRVELHVSPKLRPGQFNLEIEGMTKLPDA</sequence>
<evidence type="ECO:0000313" key="2">
    <source>
        <dbReference type="Proteomes" id="UP000009131"/>
    </source>
</evidence>
<dbReference type="InParanoid" id="G7E732"/>
<accession>G7E732</accession>
<comment type="caution">
    <text evidence="1">The sequence shown here is derived from an EMBL/GenBank/DDBJ whole genome shotgun (WGS) entry which is preliminary data.</text>
</comment>
<dbReference type="Proteomes" id="UP000009131">
    <property type="component" value="Unassembled WGS sequence"/>
</dbReference>
<evidence type="ECO:0000313" key="1">
    <source>
        <dbReference type="EMBL" id="GAA98642.1"/>
    </source>
</evidence>
<dbReference type="HOGENOM" id="CLU_1759260_0_0_1"/>
<dbReference type="AlphaFoldDB" id="G7E732"/>